<accession>A0ABW2UQV2</accession>
<protein>
    <submittedName>
        <fullName evidence="1">Uncharacterized protein</fullName>
    </submittedName>
</protein>
<dbReference type="Proteomes" id="UP001596516">
    <property type="component" value="Unassembled WGS sequence"/>
</dbReference>
<sequence>MVHRELPSLQGYAARVDAAKTSMLAPAPDISLADAAAINLTLTSVIFGTMRNAFER</sequence>
<organism evidence="1 2">
    <name type="scientific">Plastorhodobacter daqingensis</name>
    <dbReference type="NCBI Taxonomy" id="1387281"/>
    <lineage>
        <taxon>Bacteria</taxon>
        <taxon>Pseudomonadati</taxon>
        <taxon>Pseudomonadota</taxon>
        <taxon>Alphaproteobacteria</taxon>
        <taxon>Rhodobacterales</taxon>
        <taxon>Paracoccaceae</taxon>
        <taxon>Plastorhodobacter</taxon>
    </lineage>
</organism>
<comment type="caution">
    <text evidence="1">The sequence shown here is derived from an EMBL/GenBank/DDBJ whole genome shotgun (WGS) entry which is preliminary data.</text>
</comment>
<name>A0ABW2UQV2_9RHOB</name>
<reference evidence="2" key="1">
    <citation type="journal article" date="2019" name="Int. J. Syst. Evol. Microbiol.">
        <title>The Global Catalogue of Microorganisms (GCM) 10K type strain sequencing project: providing services to taxonomists for standard genome sequencing and annotation.</title>
        <authorList>
            <consortium name="The Broad Institute Genomics Platform"/>
            <consortium name="The Broad Institute Genome Sequencing Center for Infectious Disease"/>
            <person name="Wu L."/>
            <person name="Ma J."/>
        </authorList>
    </citation>
    <scope>NUCLEOTIDE SEQUENCE [LARGE SCALE GENOMIC DNA]</scope>
    <source>
        <strain evidence="2">CGMCC 1.12750</strain>
    </source>
</reference>
<dbReference type="EMBL" id="JBHTFQ010000008">
    <property type="protein sequence ID" value="MFC7705607.1"/>
    <property type="molecule type" value="Genomic_DNA"/>
</dbReference>
<dbReference type="RefSeq" id="WP_377405677.1">
    <property type="nucleotide sequence ID" value="NZ_JBHTFQ010000008.1"/>
</dbReference>
<evidence type="ECO:0000313" key="2">
    <source>
        <dbReference type="Proteomes" id="UP001596516"/>
    </source>
</evidence>
<gene>
    <name evidence="1" type="ORF">ACFQXB_15570</name>
</gene>
<keyword evidence="2" id="KW-1185">Reference proteome</keyword>
<proteinExistence type="predicted"/>
<evidence type="ECO:0000313" key="1">
    <source>
        <dbReference type="EMBL" id="MFC7705607.1"/>
    </source>
</evidence>